<sequence>MAEPSSKELLLLGVSQELQGAFDLVLNAATLEEYEEGIEELRSKEASSTKEMKLEIDFSVKRGYVVKAFPGEGELQSMMNQQQQQGFKDSQYIYKADGVVRSKSSDEVLVLETSSADNSTSNKKVSFDHYEAMFSLLAMMKTLAEE</sequence>
<dbReference type="AlphaFoldDB" id="I1C3L4"/>
<dbReference type="InParanoid" id="I1C3L4"/>
<reference evidence="1 2" key="1">
    <citation type="journal article" date="2009" name="PLoS Genet.">
        <title>Genomic analysis of the basal lineage fungus Rhizopus oryzae reveals a whole-genome duplication.</title>
        <authorList>
            <person name="Ma L.-J."/>
            <person name="Ibrahim A.S."/>
            <person name="Skory C."/>
            <person name="Grabherr M.G."/>
            <person name="Burger G."/>
            <person name="Butler M."/>
            <person name="Elias M."/>
            <person name="Idnurm A."/>
            <person name="Lang B.F."/>
            <person name="Sone T."/>
            <person name="Abe A."/>
            <person name="Calvo S.E."/>
            <person name="Corrochano L.M."/>
            <person name="Engels R."/>
            <person name="Fu J."/>
            <person name="Hansberg W."/>
            <person name="Kim J.-M."/>
            <person name="Kodira C.D."/>
            <person name="Koehrsen M.J."/>
            <person name="Liu B."/>
            <person name="Miranda-Saavedra D."/>
            <person name="O'Leary S."/>
            <person name="Ortiz-Castellanos L."/>
            <person name="Poulter R."/>
            <person name="Rodriguez-Romero J."/>
            <person name="Ruiz-Herrera J."/>
            <person name="Shen Y.-Q."/>
            <person name="Zeng Q."/>
            <person name="Galagan J."/>
            <person name="Birren B.W."/>
            <person name="Cuomo C.A."/>
            <person name="Wickes B.L."/>
        </authorList>
    </citation>
    <scope>NUCLEOTIDE SEQUENCE [LARGE SCALE GENOMIC DNA]</scope>
    <source>
        <strain evidence="2">RA 99-880 / ATCC MYA-4621 / FGSC 9543 / NRRL 43880</strain>
    </source>
</reference>
<protein>
    <submittedName>
        <fullName evidence="1">Uncharacterized protein</fullName>
    </submittedName>
</protein>
<dbReference type="RefSeq" id="XP_067518440.1">
    <property type="nucleotide sequence ID" value="XM_067662339.1"/>
</dbReference>
<accession>I1C3L4</accession>
<dbReference type="GeneID" id="93614720"/>
<gene>
    <name evidence="1" type="ORF">RO3G_07749</name>
</gene>
<evidence type="ECO:0000313" key="2">
    <source>
        <dbReference type="Proteomes" id="UP000009138"/>
    </source>
</evidence>
<evidence type="ECO:0000313" key="1">
    <source>
        <dbReference type="EMBL" id="EIE83044.1"/>
    </source>
</evidence>
<name>I1C3L4_RHIO9</name>
<dbReference type="EMBL" id="CH476736">
    <property type="protein sequence ID" value="EIE83044.1"/>
    <property type="molecule type" value="Genomic_DNA"/>
</dbReference>
<dbReference type="OrthoDB" id="10279314at2759"/>
<keyword evidence="2" id="KW-1185">Reference proteome</keyword>
<dbReference type="VEuPathDB" id="FungiDB:RO3G_07749"/>
<organism evidence="1 2">
    <name type="scientific">Rhizopus delemar (strain RA 99-880 / ATCC MYA-4621 / FGSC 9543 / NRRL 43880)</name>
    <name type="common">Mucormycosis agent</name>
    <name type="synonym">Rhizopus arrhizus var. delemar</name>
    <dbReference type="NCBI Taxonomy" id="246409"/>
    <lineage>
        <taxon>Eukaryota</taxon>
        <taxon>Fungi</taxon>
        <taxon>Fungi incertae sedis</taxon>
        <taxon>Mucoromycota</taxon>
        <taxon>Mucoromycotina</taxon>
        <taxon>Mucoromycetes</taxon>
        <taxon>Mucorales</taxon>
        <taxon>Mucorineae</taxon>
        <taxon>Rhizopodaceae</taxon>
        <taxon>Rhizopus</taxon>
    </lineage>
</organism>
<dbReference type="Proteomes" id="UP000009138">
    <property type="component" value="Unassembled WGS sequence"/>
</dbReference>
<proteinExistence type="predicted"/>